<dbReference type="Proteomes" id="UP000613582">
    <property type="component" value="Unassembled WGS sequence"/>
</dbReference>
<keyword evidence="1" id="KW-0812">Transmembrane</keyword>
<keyword evidence="1" id="KW-1133">Transmembrane helix</keyword>
<gene>
    <name evidence="2" type="ORF">GCM10011342_26290</name>
</gene>
<accession>A0A8J2V269</accession>
<feature type="transmembrane region" description="Helical" evidence="1">
    <location>
        <begin position="124"/>
        <end position="141"/>
    </location>
</feature>
<organism evidence="2 3">
    <name type="scientific">Aquisalinus flavus</name>
    <dbReference type="NCBI Taxonomy" id="1526572"/>
    <lineage>
        <taxon>Bacteria</taxon>
        <taxon>Pseudomonadati</taxon>
        <taxon>Pseudomonadota</taxon>
        <taxon>Alphaproteobacteria</taxon>
        <taxon>Parvularculales</taxon>
        <taxon>Parvularculaceae</taxon>
        <taxon>Aquisalinus</taxon>
    </lineage>
</organism>
<feature type="transmembrane region" description="Helical" evidence="1">
    <location>
        <begin position="56"/>
        <end position="76"/>
    </location>
</feature>
<protein>
    <submittedName>
        <fullName evidence="2">Uncharacterized protein</fullName>
    </submittedName>
</protein>
<sequence length="146" mass="15544">MRFFGNIFAWVLASAVAYGFASIFQTQMVLAQLADLGATISFDTRLETTLTDLAGLWLYSIVIAMGFAIGFFIASLVKAVLPFLSPIAYVAAGVASLALALFLMEVFVPGNEIPISSAQKTTGYILQLVAAGIGGLVFELARPKRD</sequence>
<reference evidence="2" key="1">
    <citation type="journal article" date="2014" name="Int. J. Syst. Evol. Microbiol.">
        <title>Complete genome sequence of Corynebacterium casei LMG S-19264T (=DSM 44701T), isolated from a smear-ripened cheese.</title>
        <authorList>
            <consortium name="US DOE Joint Genome Institute (JGI-PGF)"/>
            <person name="Walter F."/>
            <person name="Albersmeier A."/>
            <person name="Kalinowski J."/>
            <person name="Ruckert C."/>
        </authorList>
    </citation>
    <scope>NUCLEOTIDE SEQUENCE</scope>
    <source>
        <strain evidence="2">CGMCC 1.12921</strain>
    </source>
</reference>
<name>A0A8J2V269_9PROT</name>
<dbReference type="EMBL" id="BMGH01000001">
    <property type="protein sequence ID" value="GGD16261.1"/>
    <property type="molecule type" value="Genomic_DNA"/>
</dbReference>
<proteinExistence type="predicted"/>
<dbReference type="RefSeq" id="WP_188157975.1">
    <property type="nucleotide sequence ID" value="NZ_BMGH01000001.1"/>
</dbReference>
<reference evidence="2" key="2">
    <citation type="submission" date="2020-09" db="EMBL/GenBank/DDBJ databases">
        <authorList>
            <person name="Sun Q."/>
            <person name="Zhou Y."/>
        </authorList>
    </citation>
    <scope>NUCLEOTIDE SEQUENCE</scope>
    <source>
        <strain evidence="2">CGMCC 1.12921</strain>
    </source>
</reference>
<evidence type="ECO:0000313" key="2">
    <source>
        <dbReference type="EMBL" id="GGD16261.1"/>
    </source>
</evidence>
<dbReference type="AlphaFoldDB" id="A0A8J2V269"/>
<comment type="caution">
    <text evidence="2">The sequence shown here is derived from an EMBL/GenBank/DDBJ whole genome shotgun (WGS) entry which is preliminary data.</text>
</comment>
<feature type="transmembrane region" description="Helical" evidence="1">
    <location>
        <begin position="83"/>
        <end position="104"/>
    </location>
</feature>
<keyword evidence="1" id="KW-0472">Membrane</keyword>
<evidence type="ECO:0000313" key="3">
    <source>
        <dbReference type="Proteomes" id="UP000613582"/>
    </source>
</evidence>
<evidence type="ECO:0000256" key="1">
    <source>
        <dbReference type="SAM" id="Phobius"/>
    </source>
</evidence>
<keyword evidence="3" id="KW-1185">Reference proteome</keyword>